<reference evidence="4 5" key="1">
    <citation type="submission" date="2016-02" db="EMBL/GenBank/DDBJ databases">
        <title>Draft genome sequence of Thermodesulfatator sp. S606.</title>
        <authorList>
            <person name="Lai Q."/>
            <person name="Cao J."/>
            <person name="Dupont S."/>
            <person name="Shao Z."/>
            <person name="Jebbar M."/>
            <person name="Alain K."/>
        </authorList>
    </citation>
    <scope>NUCLEOTIDE SEQUENCE [LARGE SCALE GENOMIC DNA]</scope>
    <source>
        <strain evidence="4 5">S606</strain>
    </source>
</reference>
<feature type="compositionally biased region" description="Basic and acidic residues" evidence="2">
    <location>
        <begin position="448"/>
        <end position="462"/>
    </location>
</feature>
<dbReference type="EMBL" id="LSFI01000035">
    <property type="protein sequence ID" value="OAG27254.1"/>
    <property type="molecule type" value="Genomic_DNA"/>
</dbReference>
<sequence>MKKFFILFLATFGLSLLSFSETLASICDAKKIRQEIESKFDNKQLAALKELARKLENRRYTGKQERIVREKKDGVVVEIIPATLAGAYHTMGMLFGTNAQLYPALWFFLKAVELEPQKALYLSEAGGILSLLGKKDEAECFLREALKNKPPAPALVNAATHYSFYGDEEKAFQLYAGALKEDPKNELFQKLYQGSFKRLLLSNPKHHSLYDEIESLEEDVYNDCRETFAKVNSVLLREISPSMTSLHVNLMWEIMSEGMTINQAIQPIVPEPHYGRTFQIYEKTILSELEAWNKENDRVEKIHDSVLERAEKACSGAGKASGFSAAQAGGADICAYQRCLINLYYQGFDSQVAPAYEHILAQFVPRIGSVLEQFKVEALNYATTSGADIMTLFKIYQGIYLYLGAGCKGIASSYLATAGNYRLYANFGKTFPPCISPKMTPSSVDTSSSKDEEVRRRAEERAKDTIGKYRPGKEKRKLDYFSEFKRIKQDIYKQNSEICFFGQCAGFKKGVAYLKVSTPVGVSMTAGFDVFKGRTVGGMGYAAKLPAGEIADVSLGIEVSGSGGQGKVTLSAGASGLQDAASKEVSFIAVRTPIK</sequence>
<dbReference type="InterPro" id="IPR019734">
    <property type="entry name" value="TPR_rpt"/>
</dbReference>
<dbReference type="SUPFAM" id="SSF48452">
    <property type="entry name" value="TPR-like"/>
    <property type="match status" value="1"/>
</dbReference>
<evidence type="ECO:0008006" key="6">
    <source>
        <dbReference type="Google" id="ProtNLM"/>
    </source>
</evidence>
<dbReference type="RefSeq" id="WP_068542657.1">
    <property type="nucleotide sequence ID" value="NZ_LSFI01000035.1"/>
</dbReference>
<evidence type="ECO:0000313" key="5">
    <source>
        <dbReference type="Proteomes" id="UP000076964"/>
    </source>
</evidence>
<evidence type="ECO:0000256" key="2">
    <source>
        <dbReference type="SAM" id="MobiDB-lite"/>
    </source>
</evidence>
<dbReference type="PROSITE" id="PS50005">
    <property type="entry name" value="TPR"/>
    <property type="match status" value="2"/>
</dbReference>
<dbReference type="InterPro" id="IPR011990">
    <property type="entry name" value="TPR-like_helical_dom_sf"/>
</dbReference>
<evidence type="ECO:0000313" key="4">
    <source>
        <dbReference type="EMBL" id="OAG27254.1"/>
    </source>
</evidence>
<keyword evidence="1" id="KW-0802">TPR repeat</keyword>
<keyword evidence="3" id="KW-0732">Signal</keyword>
<evidence type="ECO:0000256" key="1">
    <source>
        <dbReference type="PROSITE-ProRule" id="PRU00339"/>
    </source>
</evidence>
<feature type="repeat" description="TPR" evidence="1">
    <location>
        <begin position="85"/>
        <end position="118"/>
    </location>
</feature>
<dbReference type="AlphaFoldDB" id="A0A177E5N8"/>
<dbReference type="Proteomes" id="UP000076964">
    <property type="component" value="Unassembled WGS sequence"/>
</dbReference>
<evidence type="ECO:0000256" key="3">
    <source>
        <dbReference type="SAM" id="SignalP"/>
    </source>
</evidence>
<proteinExistence type="predicted"/>
<feature type="repeat" description="TPR" evidence="1">
    <location>
        <begin position="152"/>
        <end position="185"/>
    </location>
</feature>
<dbReference type="Gene3D" id="1.25.40.10">
    <property type="entry name" value="Tetratricopeptide repeat domain"/>
    <property type="match status" value="1"/>
</dbReference>
<protein>
    <recommendedName>
        <fullName evidence="6">Tetratricopeptide repeat protein</fullName>
    </recommendedName>
</protein>
<gene>
    <name evidence="4" type="ORF">TH606_07845</name>
</gene>
<feature type="signal peptide" evidence="3">
    <location>
        <begin position="1"/>
        <end position="24"/>
    </location>
</feature>
<name>A0A177E5N8_9BACT</name>
<feature type="chain" id="PRO_5008060161" description="Tetratricopeptide repeat protein" evidence="3">
    <location>
        <begin position="25"/>
        <end position="595"/>
    </location>
</feature>
<accession>A0A177E5N8</accession>
<keyword evidence="5" id="KW-1185">Reference proteome</keyword>
<comment type="caution">
    <text evidence="4">The sequence shown here is derived from an EMBL/GenBank/DDBJ whole genome shotgun (WGS) entry which is preliminary data.</text>
</comment>
<feature type="region of interest" description="Disordered" evidence="2">
    <location>
        <begin position="438"/>
        <end position="462"/>
    </location>
</feature>
<organism evidence="4 5">
    <name type="scientific">Thermodesulfatator autotrophicus</name>
    <dbReference type="NCBI Taxonomy" id="1795632"/>
    <lineage>
        <taxon>Bacteria</taxon>
        <taxon>Pseudomonadati</taxon>
        <taxon>Thermodesulfobacteriota</taxon>
        <taxon>Thermodesulfobacteria</taxon>
        <taxon>Thermodesulfobacteriales</taxon>
        <taxon>Thermodesulfatatoraceae</taxon>
        <taxon>Thermodesulfatator</taxon>
    </lineage>
</organism>